<evidence type="ECO:0000256" key="2">
    <source>
        <dbReference type="SAM" id="SignalP"/>
    </source>
</evidence>
<accession>A0A1H2QXD1</accession>
<gene>
    <name evidence="3" type="ORF">SAMN04487960_101355</name>
</gene>
<feature type="signal peptide" evidence="2">
    <location>
        <begin position="1"/>
        <end position="27"/>
    </location>
</feature>
<reference evidence="3 4" key="1">
    <citation type="submission" date="2016-10" db="EMBL/GenBank/DDBJ databases">
        <authorList>
            <person name="de Groot N.N."/>
        </authorList>
    </citation>
    <scope>NUCLEOTIDE SEQUENCE [LARGE SCALE GENOMIC DNA]</scope>
    <source>
        <strain evidence="3 4">CGMCC 1.7059</strain>
    </source>
</reference>
<feature type="chain" id="PRO_5011759380" description="Solute-binding protein family 3/N-terminal domain-containing protein" evidence="2">
    <location>
        <begin position="28"/>
        <end position="260"/>
    </location>
</feature>
<dbReference type="RefSeq" id="WP_091811217.1">
    <property type="nucleotide sequence ID" value="NZ_FNNE01000001.1"/>
</dbReference>
<dbReference type="OrthoDB" id="6363611at2"/>
<name>A0A1H2QXD1_9GAMM</name>
<dbReference type="AlphaFoldDB" id="A0A1H2QXD1"/>
<protein>
    <recommendedName>
        <fullName evidence="5">Solute-binding protein family 3/N-terminal domain-containing protein</fullName>
    </recommendedName>
</protein>
<evidence type="ECO:0000256" key="1">
    <source>
        <dbReference type="SAM" id="MobiDB-lite"/>
    </source>
</evidence>
<evidence type="ECO:0008006" key="5">
    <source>
        <dbReference type="Google" id="ProtNLM"/>
    </source>
</evidence>
<feature type="region of interest" description="Disordered" evidence="1">
    <location>
        <begin position="236"/>
        <end position="260"/>
    </location>
</feature>
<keyword evidence="4" id="KW-1185">Reference proteome</keyword>
<feature type="compositionally biased region" description="Polar residues" evidence="1">
    <location>
        <begin position="237"/>
        <end position="250"/>
    </location>
</feature>
<dbReference type="EMBL" id="FNNE01000001">
    <property type="protein sequence ID" value="SDW11781.1"/>
    <property type="molecule type" value="Genomic_DNA"/>
</dbReference>
<keyword evidence="2" id="KW-0732">Signal</keyword>
<evidence type="ECO:0000313" key="4">
    <source>
        <dbReference type="Proteomes" id="UP000199675"/>
    </source>
</evidence>
<sequence>MAAAMINKLIAPITLLAITFSVPIAQAAPKSPDIRLIASPPESSDFSIALGQQLIRAIYQQCGLTVEFLEAPPARSVTLAETGWADGELARPAHSVNPDSELVPLEPPISRLQLVPIYLDPAIPHEHSLDAADRIGYINGYRLAPQLLPAGKQGLAAHSTEQLLRLLEMGRIDAGVTLGWDAQRAAAVNPKLMIGAPILDSPVYHYIHNSRLKDAPCLSLALQGLKDSGYVDRLNNEAISAPQQPSTEPLVTSDPAEPLK</sequence>
<dbReference type="SUPFAM" id="SSF53850">
    <property type="entry name" value="Periplasmic binding protein-like II"/>
    <property type="match status" value="1"/>
</dbReference>
<evidence type="ECO:0000313" key="3">
    <source>
        <dbReference type="EMBL" id="SDW11781.1"/>
    </source>
</evidence>
<organism evidence="3 4">
    <name type="scientific">Marinobacter mobilis</name>
    <dbReference type="NCBI Taxonomy" id="488533"/>
    <lineage>
        <taxon>Bacteria</taxon>
        <taxon>Pseudomonadati</taxon>
        <taxon>Pseudomonadota</taxon>
        <taxon>Gammaproteobacteria</taxon>
        <taxon>Pseudomonadales</taxon>
        <taxon>Marinobacteraceae</taxon>
        <taxon>Marinobacter</taxon>
    </lineage>
</organism>
<dbReference type="Proteomes" id="UP000199675">
    <property type="component" value="Unassembled WGS sequence"/>
</dbReference>
<dbReference type="STRING" id="488533.SAMN04487960_101355"/>
<proteinExistence type="predicted"/>